<accession>A0ABQ7YW09</accession>
<organism evidence="1 2">
    <name type="scientific">Brassica napus</name>
    <name type="common">Rape</name>
    <dbReference type="NCBI Taxonomy" id="3708"/>
    <lineage>
        <taxon>Eukaryota</taxon>
        <taxon>Viridiplantae</taxon>
        <taxon>Streptophyta</taxon>
        <taxon>Embryophyta</taxon>
        <taxon>Tracheophyta</taxon>
        <taxon>Spermatophyta</taxon>
        <taxon>Magnoliopsida</taxon>
        <taxon>eudicotyledons</taxon>
        <taxon>Gunneridae</taxon>
        <taxon>Pentapetalae</taxon>
        <taxon>rosids</taxon>
        <taxon>malvids</taxon>
        <taxon>Brassicales</taxon>
        <taxon>Brassicaceae</taxon>
        <taxon>Brassiceae</taxon>
        <taxon>Brassica</taxon>
    </lineage>
</organism>
<keyword evidence="2" id="KW-1185">Reference proteome</keyword>
<comment type="caution">
    <text evidence="1">The sequence shown here is derived from an EMBL/GenBank/DDBJ whole genome shotgun (WGS) entry which is preliminary data.</text>
</comment>
<dbReference type="EMBL" id="JAGKQM010000016">
    <property type="protein sequence ID" value="KAH0872073.1"/>
    <property type="molecule type" value="Genomic_DNA"/>
</dbReference>
<gene>
    <name evidence="1" type="ORF">HID58_069435</name>
</gene>
<evidence type="ECO:0000313" key="1">
    <source>
        <dbReference type="EMBL" id="KAH0872073.1"/>
    </source>
</evidence>
<evidence type="ECO:0000313" key="2">
    <source>
        <dbReference type="Proteomes" id="UP000824890"/>
    </source>
</evidence>
<protein>
    <submittedName>
        <fullName evidence="1">Uncharacterized protein</fullName>
    </submittedName>
</protein>
<feature type="non-terminal residue" evidence="1">
    <location>
        <position position="1"/>
    </location>
</feature>
<sequence length="151" mass="17815">KEDHMLRRRRITDLLGQTLQSRDFKNYCPHIVIDVSMSLNKQRSSRTGQWGQKQSEGIEVARSSRRQNGLRHIHKNSLSFKFQSHEGFARIENTRQWNIRLHKNQETVTVNPETKSKHTIRHSKVFVDTLEHSGDESSLFRLRNSQRRAKA</sequence>
<reference evidence="1 2" key="1">
    <citation type="submission" date="2021-05" db="EMBL/GenBank/DDBJ databases">
        <title>Genome Assembly of Synthetic Allotetraploid Brassica napus Reveals Homoeologous Exchanges between Subgenomes.</title>
        <authorList>
            <person name="Davis J.T."/>
        </authorList>
    </citation>
    <scope>NUCLEOTIDE SEQUENCE [LARGE SCALE GENOMIC DNA]</scope>
    <source>
        <strain evidence="2">cv. Da-Ae</strain>
        <tissue evidence="1">Seedling</tissue>
    </source>
</reference>
<name>A0ABQ7YW09_BRANA</name>
<dbReference type="Proteomes" id="UP000824890">
    <property type="component" value="Unassembled WGS sequence"/>
</dbReference>
<proteinExistence type="predicted"/>